<keyword evidence="2" id="KW-1185">Reference proteome</keyword>
<dbReference type="OrthoDB" id="5638798at2"/>
<dbReference type="AlphaFoldDB" id="A0A0W0VRD3"/>
<dbReference type="Proteomes" id="UP000054869">
    <property type="component" value="Unassembled WGS sequence"/>
</dbReference>
<protein>
    <submittedName>
        <fullName evidence="1">Uncharacterized protein</fullName>
    </submittedName>
</protein>
<reference evidence="1 2" key="1">
    <citation type="submission" date="2015-11" db="EMBL/GenBank/DDBJ databases">
        <title>Genomic analysis of 38 Legionella species identifies large and diverse effector repertoires.</title>
        <authorList>
            <person name="Burstein D."/>
            <person name="Amaro F."/>
            <person name="Zusman T."/>
            <person name="Lifshitz Z."/>
            <person name="Cohen O."/>
            <person name="Gilbert J.A."/>
            <person name="Pupko T."/>
            <person name="Shuman H.A."/>
            <person name="Segal G."/>
        </authorList>
    </citation>
    <scope>NUCLEOTIDE SEQUENCE [LARGE SCALE GENOMIC DNA]</scope>
    <source>
        <strain evidence="1 2">ATCC 49751</strain>
    </source>
</reference>
<name>A0A0W0VRD3_9GAMM</name>
<dbReference type="PATRIC" id="fig|45067.4.peg.1245"/>
<dbReference type="EMBL" id="LNYI01000023">
    <property type="protein sequence ID" value="KTD22700.1"/>
    <property type="molecule type" value="Genomic_DNA"/>
</dbReference>
<accession>A0A0W0VRD3</accession>
<evidence type="ECO:0000313" key="2">
    <source>
        <dbReference type="Proteomes" id="UP000054869"/>
    </source>
</evidence>
<sequence length="206" mass="23271">MPFQIPSMPALLEAATKLDQAYAKNRTINDKNRWFNSLRPATHNTDRLQDIQFIKNLSKYISENKFLYEKIDPAFKGKSYPWVIAPFLKEALSGAMLLDLSKITVSYGDEKATKKNSALAKVILDVFTINGLSEVPINKRKTCLESLKQCIEAIDTFTKENGQEKIQWHPGKSNKIVLTEITHELEALTKKIESEEGHGQAATLAF</sequence>
<evidence type="ECO:0000313" key="1">
    <source>
        <dbReference type="EMBL" id="KTD22700.1"/>
    </source>
</evidence>
<gene>
    <name evidence="1" type="ORF">Llan_1190</name>
</gene>
<proteinExistence type="predicted"/>
<comment type="caution">
    <text evidence="1">The sequence shown here is derived from an EMBL/GenBank/DDBJ whole genome shotgun (WGS) entry which is preliminary data.</text>
</comment>
<dbReference type="RefSeq" id="WP_028373224.1">
    <property type="nucleotide sequence ID" value="NZ_CAAAJD010000005.1"/>
</dbReference>
<organism evidence="1 2">
    <name type="scientific">Legionella lansingensis</name>
    <dbReference type="NCBI Taxonomy" id="45067"/>
    <lineage>
        <taxon>Bacteria</taxon>
        <taxon>Pseudomonadati</taxon>
        <taxon>Pseudomonadota</taxon>
        <taxon>Gammaproteobacteria</taxon>
        <taxon>Legionellales</taxon>
        <taxon>Legionellaceae</taxon>
        <taxon>Legionella</taxon>
    </lineage>
</organism>